<evidence type="ECO:0000256" key="3">
    <source>
        <dbReference type="ARBA" id="ARBA00023274"/>
    </source>
</evidence>
<evidence type="ECO:0000313" key="5">
    <source>
        <dbReference type="EMBL" id="EFJ36272.1"/>
    </source>
</evidence>
<dbReference type="PANTHER" id="PTHR11722">
    <property type="entry name" value="60S RIBOSOMAL PROTEIN L13"/>
    <property type="match status" value="1"/>
</dbReference>
<dbReference type="OMA" id="IQKNHFR"/>
<dbReference type="PROSITE" id="PS01104">
    <property type="entry name" value="RIBOSOMAL_L13E"/>
    <property type="match status" value="1"/>
</dbReference>
<protein>
    <recommendedName>
        <fullName evidence="4">60S ribosomal protein L13</fullName>
    </recommendedName>
</protein>
<comment type="similarity">
    <text evidence="1 4">Belongs to the eukaryotic ribosomal protein eL13 family.</text>
</comment>
<dbReference type="Proteomes" id="UP000001514">
    <property type="component" value="Unassembled WGS sequence"/>
</dbReference>
<dbReference type="Pfam" id="PF01294">
    <property type="entry name" value="Ribosomal_L13e"/>
    <property type="match status" value="1"/>
</dbReference>
<dbReference type="InParanoid" id="D8QUC7"/>
<evidence type="ECO:0000256" key="4">
    <source>
        <dbReference type="RuleBase" id="RU000572"/>
    </source>
</evidence>
<dbReference type="eggNOG" id="KOG3295">
    <property type="taxonomic scope" value="Eukaryota"/>
</dbReference>
<gene>
    <name evidence="5" type="ORF">SELMODRAFT_266648</name>
</gene>
<dbReference type="GO" id="GO:0003735">
    <property type="term" value="F:structural constituent of ribosome"/>
    <property type="evidence" value="ECO:0000318"/>
    <property type="project" value="GO_Central"/>
</dbReference>
<sequence>MVKGNNVIPNQHFKKDWEKLVRTWFNQPARKVRRRKARSIKAAKIFPRPPSGPLRPVVHCPTVKYNSKVKYGRGFSLEELKEAGISKKLARTIGIALDHRRKNRSLESLQTNVQRLNTYKTKLIVFPRKAKKTKMGDSQPEVLSTATQFQGPVLPIVPKKPEVGIVTVTDEMKAVKAYQKLRIEQTNKRLVGIRAKKAAEAEKEEGKK</sequence>
<dbReference type="HAMAP" id="MF_00499">
    <property type="entry name" value="Ribosomal_eL13"/>
    <property type="match status" value="1"/>
</dbReference>
<evidence type="ECO:0000256" key="1">
    <source>
        <dbReference type="ARBA" id="ARBA00005640"/>
    </source>
</evidence>
<dbReference type="Gramene" id="EFJ36272">
    <property type="protein sequence ID" value="EFJ36272"/>
    <property type="gene ID" value="SELMODRAFT_266648"/>
</dbReference>
<name>D8QUC7_SELML</name>
<dbReference type="FunCoup" id="D8QUC7">
    <property type="interactions" value="3781"/>
</dbReference>
<keyword evidence="6" id="KW-1185">Reference proteome</keyword>
<dbReference type="InterPro" id="IPR018256">
    <property type="entry name" value="Ribosomal_eL13_CS"/>
</dbReference>
<proteinExistence type="inferred from homology"/>
<dbReference type="GO" id="GO:0022625">
    <property type="term" value="C:cytosolic large ribosomal subunit"/>
    <property type="evidence" value="ECO:0000318"/>
    <property type="project" value="GO_Central"/>
</dbReference>
<dbReference type="GO" id="GO:0003723">
    <property type="term" value="F:RNA binding"/>
    <property type="evidence" value="ECO:0000318"/>
    <property type="project" value="GO_Central"/>
</dbReference>
<dbReference type="HOGENOM" id="CLU_075696_1_0_1"/>
<dbReference type="STRING" id="88036.D8QUC7"/>
<dbReference type="FunFam" id="1.20.5.110:FF:000003">
    <property type="entry name" value="60S ribosomal protein L13"/>
    <property type="match status" value="1"/>
</dbReference>
<reference evidence="5 6" key="1">
    <citation type="journal article" date="2011" name="Science">
        <title>The Selaginella genome identifies genetic changes associated with the evolution of vascular plants.</title>
        <authorList>
            <person name="Banks J.A."/>
            <person name="Nishiyama T."/>
            <person name="Hasebe M."/>
            <person name="Bowman J.L."/>
            <person name="Gribskov M."/>
            <person name="dePamphilis C."/>
            <person name="Albert V.A."/>
            <person name="Aono N."/>
            <person name="Aoyama T."/>
            <person name="Ambrose B.A."/>
            <person name="Ashton N.W."/>
            <person name="Axtell M.J."/>
            <person name="Barker E."/>
            <person name="Barker M.S."/>
            <person name="Bennetzen J.L."/>
            <person name="Bonawitz N.D."/>
            <person name="Chapple C."/>
            <person name="Cheng C."/>
            <person name="Correa L.G."/>
            <person name="Dacre M."/>
            <person name="DeBarry J."/>
            <person name="Dreyer I."/>
            <person name="Elias M."/>
            <person name="Engstrom E.M."/>
            <person name="Estelle M."/>
            <person name="Feng L."/>
            <person name="Finet C."/>
            <person name="Floyd S.K."/>
            <person name="Frommer W.B."/>
            <person name="Fujita T."/>
            <person name="Gramzow L."/>
            <person name="Gutensohn M."/>
            <person name="Harholt J."/>
            <person name="Hattori M."/>
            <person name="Heyl A."/>
            <person name="Hirai T."/>
            <person name="Hiwatashi Y."/>
            <person name="Ishikawa M."/>
            <person name="Iwata M."/>
            <person name="Karol K.G."/>
            <person name="Koehler B."/>
            <person name="Kolukisaoglu U."/>
            <person name="Kubo M."/>
            <person name="Kurata T."/>
            <person name="Lalonde S."/>
            <person name="Li K."/>
            <person name="Li Y."/>
            <person name="Litt A."/>
            <person name="Lyons E."/>
            <person name="Manning G."/>
            <person name="Maruyama T."/>
            <person name="Michael T.P."/>
            <person name="Mikami K."/>
            <person name="Miyazaki S."/>
            <person name="Morinaga S."/>
            <person name="Murata T."/>
            <person name="Mueller-Roeber B."/>
            <person name="Nelson D.R."/>
            <person name="Obara M."/>
            <person name="Oguri Y."/>
            <person name="Olmstead R.G."/>
            <person name="Onodera N."/>
            <person name="Petersen B.L."/>
            <person name="Pils B."/>
            <person name="Prigge M."/>
            <person name="Rensing S.A."/>
            <person name="Riano-Pachon D.M."/>
            <person name="Roberts A.W."/>
            <person name="Sato Y."/>
            <person name="Scheller H.V."/>
            <person name="Schulz B."/>
            <person name="Schulz C."/>
            <person name="Shakirov E.V."/>
            <person name="Shibagaki N."/>
            <person name="Shinohara N."/>
            <person name="Shippen D.E."/>
            <person name="Soerensen I."/>
            <person name="Sotooka R."/>
            <person name="Sugimoto N."/>
            <person name="Sugita M."/>
            <person name="Sumikawa N."/>
            <person name="Tanurdzic M."/>
            <person name="Theissen G."/>
            <person name="Ulvskov P."/>
            <person name="Wakazuki S."/>
            <person name="Weng J.K."/>
            <person name="Willats W.W."/>
            <person name="Wipf D."/>
            <person name="Wolf P.G."/>
            <person name="Yang L."/>
            <person name="Zimmer A.D."/>
            <person name="Zhu Q."/>
            <person name="Mitros T."/>
            <person name="Hellsten U."/>
            <person name="Loque D."/>
            <person name="Otillar R."/>
            <person name="Salamov A."/>
            <person name="Schmutz J."/>
            <person name="Shapiro H."/>
            <person name="Lindquist E."/>
            <person name="Lucas S."/>
            <person name="Rokhsar D."/>
            <person name="Grigoriev I.V."/>
        </authorList>
    </citation>
    <scope>NUCLEOTIDE SEQUENCE [LARGE SCALE GENOMIC DNA]</scope>
</reference>
<dbReference type="OrthoDB" id="10264538at2759"/>
<dbReference type="Gene3D" id="1.20.5.110">
    <property type="match status" value="1"/>
</dbReference>
<evidence type="ECO:0000313" key="6">
    <source>
        <dbReference type="Proteomes" id="UP000001514"/>
    </source>
</evidence>
<accession>D8QUC7</accession>
<keyword evidence="3 4" id="KW-0687">Ribonucleoprotein</keyword>
<dbReference type="KEGG" id="smo:SELMODRAFT_266648"/>
<dbReference type="EMBL" id="GL377567">
    <property type="protein sequence ID" value="EFJ36272.1"/>
    <property type="molecule type" value="Genomic_DNA"/>
</dbReference>
<dbReference type="AlphaFoldDB" id="D8QUC7"/>
<evidence type="ECO:0000256" key="2">
    <source>
        <dbReference type="ARBA" id="ARBA00022980"/>
    </source>
</evidence>
<organism evidence="6">
    <name type="scientific">Selaginella moellendorffii</name>
    <name type="common">Spikemoss</name>
    <dbReference type="NCBI Taxonomy" id="88036"/>
    <lineage>
        <taxon>Eukaryota</taxon>
        <taxon>Viridiplantae</taxon>
        <taxon>Streptophyta</taxon>
        <taxon>Embryophyta</taxon>
        <taxon>Tracheophyta</taxon>
        <taxon>Lycopodiopsida</taxon>
        <taxon>Selaginellales</taxon>
        <taxon>Selaginellaceae</taxon>
        <taxon>Selaginella</taxon>
    </lineage>
</organism>
<keyword evidence="2 4" id="KW-0689">Ribosomal protein</keyword>
<dbReference type="PANTHER" id="PTHR11722:SF0">
    <property type="entry name" value="LARGE RIBOSOMAL SUBUNIT PROTEIN EL13"/>
    <property type="match status" value="1"/>
</dbReference>
<dbReference type="GO" id="GO:0006412">
    <property type="term" value="P:translation"/>
    <property type="evidence" value="ECO:0007669"/>
    <property type="project" value="InterPro"/>
</dbReference>
<dbReference type="InterPro" id="IPR001380">
    <property type="entry name" value="Ribosomal_eL13"/>
</dbReference>